<keyword evidence="3" id="KW-1185">Reference proteome</keyword>
<reference evidence="2 3" key="1">
    <citation type="journal article" date="2018" name="Front. Microbiol.">
        <title>Genome-Wide Analysis of Corynespora cassiicola Leaf Fall Disease Putative Effectors.</title>
        <authorList>
            <person name="Lopez D."/>
            <person name="Ribeiro S."/>
            <person name="Label P."/>
            <person name="Fumanal B."/>
            <person name="Venisse J.S."/>
            <person name="Kohler A."/>
            <person name="de Oliveira R.R."/>
            <person name="Labutti K."/>
            <person name="Lipzen A."/>
            <person name="Lail K."/>
            <person name="Bauer D."/>
            <person name="Ohm R.A."/>
            <person name="Barry K.W."/>
            <person name="Spatafora J."/>
            <person name="Grigoriev I.V."/>
            <person name="Martin F.M."/>
            <person name="Pujade-Renaud V."/>
        </authorList>
    </citation>
    <scope>NUCLEOTIDE SEQUENCE [LARGE SCALE GENOMIC DNA]</scope>
    <source>
        <strain evidence="2 3">Philippines</strain>
    </source>
</reference>
<evidence type="ECO:0000256" key="1">
    <source>
        <dbReference type="SAM" id="MobiDB-lite"/>
    </source>
</evidence>
<dbReference type="AlphaFoldDB" id="A0A2T2N0W9"/>
<organism evidence="2 3">
    <name type="scientific">Corynespora cassiicola Philippines</name>
    <dbReference type="NCBI Taxonomy" id="1448308"/>
    <lineage>
        <taxon>Eukaryota</taxon>
        <taxon>Fungi</taxon>
        <taxon>Dikarya</taxon>
        <taxon>Ascomycota</taxon>
        <taxon>Pezizomycotina</taxon>
        <taxon>Dothideomycetes</taxon>
        <taxon>Pleosporomycetidae</taxon>
        <taxon>Pleosporales</taxon>
        <taxon>Corynesporascaceae</taxon>
        <taxon>Corynespora</taxon>
    </lineage>
</organism>
<evidence type="ECO:0000313" key="3">
    <source>
        <dbReference type="Proteomes" id="UP000240883"/>
    </source>
</evidence>
<protein>
    <submittedName>
        <fullName evidence="2">Uncharacterized protein</fullName>
    </submittedName>
</protein>
<dbReference type="Proteomes" id="UP000240883">
    <property type="component" value="Unassembled WGS sequence"/>
</dbReference>
<proteinExistence type="predicted"/>
<gene>
    <name evidence="2" type="ORF">BS50DRAFT_594949</name>
</gene>
<accession>A0A2T2N0W9</accession>
<dbReference type="EMBL" id="KZ678167">
    <property type="protein sequence ID" value="PSN59085.1"/>
    <property type="molecule type" value="Genomic_DNA"/>
</dbReference>
<feature type="region of interest" description="Disordered" evidence="1">
    <location>
        <begin position="100"/>
        <end position="125"/>
    </location>
</feature>
<name>A0A2T2N0W9_CORCC</name>
<feature type="compositionally biased region" description="Basic and acidic residues" evidence="1">
    <location>
        <begin position="116"/>
        <end position="125"/>
    </location>
</feature>
<sequence length="125" mass="14605">MAMVYSSRLLSHRVTIKKKTWEKKPRSIIESDLEDGTPRTREGYPRAVNHQGQERNKQLITKKKPDIYILITVELMRADIVVNSLESMLEKTRQLEDRLKALEEEERTGKPGTLKEPAKRNHHTD</sequence>
<evidence type="ECO:0000313" key="2">
    <source>
        <dbReference type="EMBL" id="PSN59085.1"/>
    </source>
</evidence>
<feature type="region of interest" description="Disordered" evidence="1">
    <location>
        <begin position="29"/>
        <end position="55"/>
    </location>
</feature>